<name>A0ABU0EEQ3_9CELL</name>
<dbReference type="EMBL" id="JAUSVB010000002">
    <property type="protein sequence ID" value="MDQ0373754.1"/>
    <property type="molecule type" value="Genomic_DNA"/>
</dbReference>
<evidence type="ECO:0000259" key="2">
    <source>
        <dbReference type="Pfam" id="PF13699"/>
    </source>
</evidence>
<feature type="compositionally biased region" description="Basic and acidic residues" evidence="1">
    <location>
        <begin position="1220"/>
        <end position="1232"/>
    </location>
</feature>
<evidence type="ECO:0000256" key="1">
    <source>
        <dbReference type="SAM" id="MobiDB-lite"/>
    </source>
</evidence>
<evidence type="ECO:0000313" key="3">
    <source>
        <dbReference type="EMBL" id="MDQ0373754.1"/>
    </source>
</evidence>
<feature type="region of interest" description="Disordered" evidence="1">
    <location>
        <begin position="1"/>
        <end position="36"/>
    </location>
</feature>
<comment type="caution">
    <text evidence="3">The sequence shown here is derived from an EMBL/GenBank/DDBJ whole genome shotgun (WGS) entry which is preliminary data.</text>
</comment>
<dbReference type="InterPro" id="IPR025295">
    <property type="entry name" value="eCIS_core_dom"/>
</dbReference>
<sequence>MPATRDALVKEQGTTDRVRGRPTAARGSTPTSNAGMARLARDGGAARANLVGTGGNRLARSTLAISHPNDPAEREAEAVASRIAHGAPPPAARAHLPEPPVARVVVSRDDAPAPTDDVAAGGDVEVSTAVSSLIASPGAGAPMDPAVQAKVEPHLGADLGAVRVHQGPEVGAAAAELHARAFTVGADIFLGEGESSADLELMAHEATHVVQQQAVAVYRDLEVTDLLPDFIIDGVTSAAREIPGYTLLTVITGKDPLTDEPATVSRTEFVEKLLTFGPFGAAVGPLLQTIDVLGDIVTLLMDALAAHNLTLSRIGHDISAAWDEMGITEGIDGNVAIVERYVDAIVADIRAFVSDVVDAVVAKVREVVADVAEPLLQRPEIAPYWNLAKKVFHHDPLRDEDVSAPTVEILGDFLKLAGRDEVLAQMTERGTLQETADWLDQQWAVFTDLLSRTGALFADAWAAISPENLPNLIENITSLADRAFTLLQDVGAFASMILLKVLELVKKSLLAWASEHAHRVPGFHLLTVILERNPFTGEPVPRTAENLIKGFITLLPGGEAMYDELAESGVIGDAAATIESAMTRLNISWDLITGTFLGIWNTVTLESLLSPIETFDRIVAAFGDPLNRIAEFVSVVIQVVVRLILELMNFPSELLGNIIANATAAIEDIKNDPVGFLKNVVAAMKAGFEGFFGNIATYLLEGLSGWLFRGLRGLGIEPPTSLSVENIITLVIQVLGVTTETLWTKLGERIGPERVAQIRGALDQLTGAWTFIKDVQERGITAVWEFIQGQLSNLWDTILTTAKDWIMREIVDRVVTRLLSMLDPTGVMAVINGTIAFFNAVQSAIDYLRELLEIVDQYVSTIASVARGDVAPGAAMLERGLASAVPVAIGFLANQVGLGNVPEKVQEIIVGLRELVDQALDWLFDQAMALGRAALDALTGGPAAAPEAAAPEPAAGGEFTVDEVVTGMDGDHHLKADGPNGSLVLHSAPIALTNMPGADQPPLKDKIDAYLTARTAYDAWIASNPDAFGSPQKTALTAAVAALVAEVNLNLARFPGASAPNIGVKARHGQQAGPITGRSNAAIPGDIVWQTRSEHVLPFHEGSTAWTALALLRPERNGTADRYQTTIITYQGAADLKDEWDNDMIDRAKAQVPEQLEGLRSAYESGGVSPQALLEGYRRSVIASLGAAVGPAVDRTMVGIETENRAVDASISPSTHGQRRGNEPPTPDRSKVAEAAAEQLADVTLLFNQAVDARLDQFEQEDPATHT</sequence>
<gene>
    <name evidence="3" type="ORF">J2X26_002065</name>
</gene>
<protein>
    <recommendedName>
        <fullName evidence="2">eCIS core domain-containing protein</fullName>
    </recommendedName>
</protein>
<accession>A0ABU0EEQ3</accession>
<feature type="domain" description="eCIS core" evidence="2">
    <location>
        <begin position="142"/>
        <end position="214"/>
    </location>
</feature>
<evidence type="ECO:0000313" key="4">
    <source>
        <dbReference type="Proteomes" id="UP001239626"/>
    </source>
</evidence>
<dbReference type="RefSeq" id="WP_307491985.1">
    <property type="nucleotide sequence ID" value="NZ_JAUSVB010000002.1"/>
</dbReference>
<proteinExistence type="predicted"/>
<keyword evidence="4" id="KW-1185">Reference proteome</keyword>
<organism evidence="3 4">
    <name type="scientific">Cellulomonas humilata</name>
    <dbReference type="NCBI Taxonomy" id="144055"/>
    <lineage>
        <taxon>Bacteria</taxon>
        <taxon>Bacillati</taxon>
        <taxon>Actinomycetota</taxon>
        <taxon>Actinomycetes</taxon>
        <taxon>Micrococcales</taxon>
        <taxon>Cellulomonadaceae</taxon>
        <taxon>Cellulomonas</taxon>
    </lineage>
</organism>
<dbReference type="Pfam" id="PF13699">
    <property type="entry name" value="eCIS_core"/>
    <property type="match status" value="1"/>
</dbReference>
<dbReference type="Proteomes" id="UP001239626">
    <property type="component" value="Unassembled WGS sequence"/>
</dbReference>
<feature type="region of interest" description="Disordered" evidence="1">
    <location>
        <begin position="1204"/>
        <end position="1234"/>
    </location>
</feature>
<feature type="compositionally biased region" description="Basic and acidic residues" evidence="1">
    <location>
        <begin position="7"/>
        <end position="19"/>
    </location>
</feature>
<reference evidence="3 4" key="1">
    <citation type="submission" date="2023-07" db="EMBL/GenBank/DDBJ databases">
        <title>Sorghum-associated microbial communities from plants grown in Nebraska, USA.</title>
        <authorList>
            <person name="Schachtman D."/>
        </authorList>
    </citation>
    <scope>NUCLEOTIDE SEQUENCE [LARGE SCALE GENOMIC DNA]</scope>
    <source>
        <strain evidence="3 4">BE332</strain>
    </source>
</reference>